<feature type="domain" description="Rhodanese" evidence="16">
    <location>
        <begin position="542"/>
        <end position="648"/>
    </location>
</feature>
<evidence type="ECO:0000256" key="4">
    <source>
        <dbReference type="ARBA" id="ARBA00022694"/>
    </source>
</evidence>
<keyword evidence="8" id="KW-0833">Ubl conjugation pathway</keyword>
<feature type="signal peptide" evidence="15">
    <location>
        <begin position="1"/>
        <end position="21"/>
    </location>
</feature>
<feature type="binding site" evidence="13">
    <location>
        <position position="383"/>
    </location>
    <ligand>
        <name>Zn(2+)</name>
        <dbReference type="ChEBI" id="CHEBI:29105"/>
    </ligand>
</feature>
<dbReference type="InterPro" id="IPR036873">
    <property type="entry name" value="Rhodanese-like_dom_sf"/>
</dbReference>
<evidence type="ECO:0000256" key="13">
    <source>
        <dbReference type="HAMAP-Rule" id="MF_03049"/>
    </source>
</evidence>
<evidence type="ECO:0000256" key="3">
    <source>
        <dbReference type="ARBA" id="ARBA00022679"/>
    </source>
</evidence>
<dbReference type="AlphaFoldDB" id="A0A1W5CV37"/>
<comment type="cofactor">
    <cofactor evidence="13">
        <name>Zn(2+)</name>
        <dbReference type="ChEBI" id="CHEBI:29105"/>
    </cofactor>
    <text evidence="13">Binds 1 zinc ion per subunit.</text>
</comment>
<keyword evidence="11 13" id="KW-0511">Multifunctional enzyme</keyword>
<dbReference type="Proteomes" id="UP000192927">
    <property type="component" value="Unassembled WGS sequence"/>
</dbReference>
<evidence type="ECO:0000256" key="14">
    <source>
        <dbReference type="SAM" id="MobiDB-lite"/>
    </source>
</evidence>
<sequence length="650" mass="69520">MGAFALSLTLALSLASILTSAALLPRSLVCANDGTTRAGDLFLRDNLSPQPPALQPRADYSLPCAICVPATRTAVLIRSFEAVSGTMGTIIYEMLVAAAAQAGVTLDTLGDGLVRDGCVNVVSNGVRWISINQNNHQQTLSVVAAAIKAVAMFMRGSGEYGWVTFDIMDGMNQLGDLKRQLSAAENVANVVSPTNEPTPSSGVWKWPLEAEEYKRYGRQMIMPEIGLQGQLRLKKATVLIVGVGGLGCPAAAYLAGAGVGKLGLIDGDTVETSNLHRQILHSTGRVGMLKVDSAIDYLRQLNPKVEYVPHKSHLTPTTALDIFKSYDLILDCTDHPTSRYLISDAAVLSGTPLVSASALRTEGQLMVLNNPPTIPGTRDGGPCYRCVFPKPPPPASVLSCGEGGILGPVVGVMGVLMATEAIKVIVAGLDKSRKVESNGTDPSMRSEAEPSMSNWTGQPTSKERHSLLLYSAYGDPPFRSVRLRGKRARCDVCSDSPTITKDSLTSGSLDYAVFCGIPNPVNVLSKEERIDPQDFAHRVSGAAEEHVLVDVRDKAQFDICHIEGSINIPITALDCATGDNNDDSTNPGLYALRDSSAPIYAVCRFGNDSQLAVQKLKTLGYGDNGRKYIGDIRGGLRAWKEYVDPAWPEY</sequence>
<comment type="similarity">
    <text evidence="13">In the N-terminal section; belongs to the HesA/MoeB/ThiF family. UBA4 subfamily.</text>
</comment>
<dbReference type="GO" id="GO:0005524">
    <property type="term" value="F:ATP binding"/>
    <property type="evidence" value="ECO:0007669"/>
    <property type="project" value="UniProtKB-KW"/>
</dbReference>
<feature type="binding site" evidence="13">
    <location>
        <position position="490"/>
    </location>
    <ligand>
        <name>Zn(2+)</name>
        <dbReference type="ChEBI" id="CHEBI:29105"/>
    </ligand>
</feature>
<comment type="subcellular location">
    <subcellularLocation>
        <location evidence="1">Cytoplasm</location>
        <location evidence="1">Cytosol</location>
    </subcellularLocation>
</comment>
<dbReference type="PANTHER" id="PTHR10953">
    <property type="entry name" value="UBIQUITIN-ACTIVATING ENZYME E1"/>
    <property type="match status" value="1"/>
</dbReference>
<feature type="binding site" evidence="13">
    <location>
        <begin position="334"/>
        <end position="335"/>
    </location>
    <ligand>
        <name>ATP</name>
        <dbReference type="ChEBI" id="CHEBI:30616"/>
    </ligand>
</feature>
<evidence type="ECO:0000256" key="8">
    <source>
        <dbReference type="ARBA" id="ARBA00022786"/>
    </source>
</evidence>
<dbReference type="InterPro" id="IPR045886">
    <property type="entry name" value="ThiF/MoeB/HesA"/>
</dbReference>
<dbReference type="Pfam" id="PF00581">
    <property type="entry name" value="Rhodanese"/>
    <property type="match status" value="1"/>
</dbReference>
<feature type="binding site" evidence="13">
    <location>
        <begin position="273"/>
        <end position="277"/>
    </location>
    <ligand>
        <name>ATP</name>
        <dbReference type="ChEBI" id="CHEBI:30616"/>
    </ligand>
</feature>
<dbReference type="Pfam" id="PF00899">
    <property type="entry name" value="ThiF"/>
    <property type="match status" value="1"/>
</dbReference>
<keyword evidence="2 13" id="KW-0963">Cytoplasm</keyword>
<keyword evidence="9 13" id="KW-0862">Zinc</keyword>
<evidence type="ECO:0000256" key="12">
    <source>
        <dbReference type="ARBA" id="ARBA00043893"/>
    </source>
</evidence>
<dbReference type="InterPro" id="IPR000594">
    <property type="entry name" value="ThiF_NAD_FAD-bd"/>
</dbReference>
<dbReference type="GO" id="GO:0005829">
    <property type="term" value="C:cytosol"/>
    <property type="evidence" value="ECO:0007669"/>
    <property type="project" value="UniProtKB-SubCell"/>
</dbReference>
<feature type="chain" id="PRO_5012642116" description="Adenylyltransferase and sulfurtransferase uba4" evidence="15">
    <location>
        <begin position="22"/>
        <end position="650"/>
    </location>
</feature>
<dbReference type="GO" id="GO:0042292">
    <property type="term" value="F:URM1 activating enzyme activity"/>
    <property type="evidence" value="ECO:0007669"/>
    <property type="project" value="TreeGrafter"/>
</dbReference>
<dbReference type="HAMAP" id="MF_03049">
    <property type="entry name" value="MOCS3_Uba4"/>
    <property type="match status" value="1"/>
</dbReference>
<feature type="region of interest" description="Disordered" evidence="14">
    <location>
        <begin position="433"/>
        <end position="460"/>
    </location>
</feature>
<feature type="binding site" evidence="13">
    <location>
        <position position="245"/>
    </location>
    <ligand>
        <name>ATP</name>
        <dbReference type="ChEBI" id="CHEBI:30616"/>
    </ligand>
</feature>
<keyword evidence="18" id="KW-1185">Reference proteome</keyword>
<dbReference type="UniPathway" id="UPA00988"/>
<feature type="active site" description="Cysteine persulfide intermediate; for sulfurtransferase activity" evidence="13">
    <location>
        <position position="603"/>
    </location>
</feature>
<dbReference type="Gene3D" id="3.40.50.720">
    <property type="entry name" value="NAD(P)-binding Rossmann-like Domain"/>
    <property type="match status" value="1"/>
</dbReference>
<dbReference type="GO" id="GO:0046872">
    <property type="term" value="F:metal ion binding"/>
    <property type="evidence" value="ECO:0007669"/>
    <property type="project" value="UniProtKB-KW"/>
</dbReference>
<dbReference type="PROSITE" id="PS50206">
    <property type="entry name" value="RHODANESE_3"/>
    <property type="match status" value="1"/>
</dbReference>
<keyword evidence="10 13" id="KW-0067">ATP-binding</keyword>
<comment type="catalytic activity">
    <reaction evidence="13">
        <text>[molybdopterin-synthase sulfur-carrier protein]-C-terminal Gly-Gly + ATP + H(+) = [molybdopterin-synthase sulfur-carrier protein]-C-terminal Gly-Gly-AMP + diphosphate</text>
        <dbReference type="Rhea" id="RHEA:43616"/>
        <dbReference type="Rhea" id="RHEA-COMP:12159"/>
        <dbReference type="Rhea" id="RHEA-COMP:12202"/>
        <dbReference type="ChEBI" id="CHEBI:15378"/>
        <dbReference type="ChEBI" id="CHEBI:30616"/>
        <dbReference type="ChEBI" id="CHEBI:33019"/>
        <dbReference type="ChEBI" id="CHEBI:90618"/>
        <dbReference type="ChEBI" id="CHEBI:90778"/>
        <dbReference type="EC" id="2.7.7.80"/>
    </reaction>
</comment>
<feature type="binding site" evidence="13">
    <location>
        <position position="493"/>
    </location>
    <ligand>
        <name>Zn(2+)</name>
        <dbReference type="ChEBI" id="CHEBI:29105"/>
    </ligand>
</feature>
<dbReference type="InterPro" id="IPR001763">
    <property type="entry name" value="Rhodanese-like_dom"/>
</dbReference>
<keyword evidence="6 13" id="KW-0479">Metal-binding</keyword>
<dbReference type="GO" id="GO:0061604">
    <property type="term" value="F:molybdopterin-synthase sulfurtransferase activity"/>
    <property type="evidence" value="ECO:0007669"/>
    <property type="project" value="UniProtKB-EC"/>
</dbReference>
<keyword evidence="7 13" id="KW-0547">Nucleotide-binding</keyword>
<keyword evidence="4 13" id="KW-0819">tRNA processing</keyword>
<keyword evidence="13" id="KW-0501">Molybdenum cofactor biosynthesis</keyword>
<keyword evidence="15" id="KW-0732">Signal</keyword>
<dbReference type="GO" id="GO:0032447">
    <property type="term" value="P:protein urmylation"/>
    <property type="evidence" value="ECO:0007669"/>
    <property type="project" value="TreeGrafter"/>
</dbReference>
<dbReference type="GO" id="GO:0006777">
    <property type="term" value="P:Mo-molybdopterin cofactor biosynthetic process"/>
    <property type="evidence" value="ECO:0007669"/>
    <property type="project" value="UniProtKB-UniRule"/>
</dbReference>
<evidence type="ECO:0000256" key="5">
    <source>
        <dbReference type="ARBA" id="ARBA00022695"/>
    </source>
</evidence>
<proteinExistence type="inferred from homology"/>
<evidence type="ECO:0000259" key="16">
    <source>
        <dbReference type="PROSITE" id="PS50206"/>
    </source>
</evidence>
<dbReference type="InterPro" id="IPR035985">
    <property type="entry name" value="Ubiquitin-activating_enz"/>
</dbReference>
<feature type="binding site" evidence="13">
    <location>
        <position position="386"/>
    </location>
    <ligand>
        <name>Zn(2+)</name>
        <dbReference type="ChEBI" id="CHEBI:29105"/>
    </ligand>
</feature>
<comment type="pathway">
    <text evidence="13">tRNA modification; 5-methoxycarbonylmethyl-2-thiouridine-tRNA biosynthesis.</text>
</comment>
<protein>
    <recommendedName>
        <fullName evidence="13">Adenylyltransferase and sulfurtransferase uba4</fullName>
    </recommendedName>
    <alternativeName>
        <fullName evidence="13">Common component for nitrate reductase and xanthine dehydrogenase protein F</fullName>
    </alternativeName>
    <alternativeName>
        <fullName evidence="13">Ubiquitin-like protein activator 4</fullName>
    </alternativeName>
    <domain>
        <recommendedName>
            <fullName evidence="13">Molybdopterin-synthase adenylyltransferase</fullName>
            <ecNumber evidence="13">2.7.7.80</ecNumber>
        </recommendedName>
        <alternativeName>
            <fullName evidence="13">Adenylyltransferase uba4</fullName>
        </alternativeName>
        <alternativeName>
            <fullName evidence="13">Sulfur carrier protein MOCS2A adenylyltransferase</fullName>
        </alternativeName>
    </domain>
    <domain>
        <recommendedName>
            <fullName evidence="13">Molybdopterin-synthase sulfurtransferase</fullName>
            <ecNumber evidence="13">2.8.1.11</ecNumber>
        </recommendedName>
        <alternativeName>
            <fullName evidence="13">Sulfurtransferase uba4</fullName>
        </alternativeName>
        <alternativeName>
            <fullName evidence="13">Sulfur carrier protein MOCS2A sulfurtransferase</fullName>
        </alternativeName>
    </domain>
</protein>
<feature type="compositionally biased region" description="Polar residues" evidence="14">
    <location>
        <begin position="451"/>
        <end position="460"/>
    </location>
</feature>
<accession>A0A1W5CV37</accession>
<name>A0A1W5CV37_9LECA</name>
<dbReference type="GO" id="GO:0061605">
    <property type="term" value="F:molybdopterin-synthase adenylyltransferase activity"/>
    <property type="evidence" value="ECO:0007669"/>
    <property type="project" value="UniProtKB-EC"/>
</dbReference>
<evidence type="ECO:0000256" key="9">
    <source>
        <dbReference type="ARBA" id="ARBA00022833"/>
    </source>
</evidence>
<evidence type="ECO:0000313" key="18">
    <source>
        <dbReference type="Proteomes" id="UP000192927"/>
    </source>
</evidence>
<organism evidence="17 18">
    <name type="scientific">Lasallia pustulata</name>
    <dbReference type="NCBI Taxonomy" id="136370"/>
    <lineage>
        <taxon>Eukaryota</taxon>
        <taxon>Fungi</taxon>
        <taxon>Dikarya</taxon>
        <taxon>Ascomycota</taxon>
        <taxon>Pezizomycotina</taxon>
        <taxon>Lecanoromycetes</taxon>
        <taxon>OSLEUM clade</taxon>
        <taxon>Umbilicariomycetidae</taxon>
        <taxon>Umbilicariales</taxon>
        <taxon>Umbilicariaceae</taxon>
        <taxon>Lasallia</taxon>
    </lineage>
</organism>
<evidence type="ECO:0000256" key="2">
    <source>
        <dbReference type="ARBA" id="ARBA00022490"/>
    </source>
</evidence>
<keyword evidence="3 13" id="KW-0808">Transferase</keyword>
<reference evidence="18" key="1">
    <citation type="submission" date="2017-03" db="EMBL/GenBank/DDBJ databases">
        <authorList>
            <person name="Sharma R."/>
            <person name="Thines M."/>
        </authorList>
    </citation>
    <scope>NUCLEOTIDE SEQUENCE [LARGE SCALE GENOMIC DNA]</scope>
</reference>
<evidence type="ECO:0000256" key="10">
    <source>
        <dbReference type="ARBA" id="ARBA00022840"/>
    </source>
</evidence>
<dbReference type="InterPro" id="IPR028885">
    <property type="entry name" value="MOCS3/Uba4"/>
</dbReference>
<gene>
    <name evidence="13" type="primary">uba4</name>
    <name evidence="13" type="synonym">cnxF</name>
</gene>
<dbReference type="EC" id="2.8.1.11" evidence="13"/>
<comment type="function">
    <text evidence="12">Plays a central role in 2-thiolation of mcm(5)S(2)U at tRNA wobble positions of cytosolic tRNA(Lys), tRNA(Glu) and tRNA(Gln). Also essential during biosynthesis of the molybdenum cofactor. Acts by mediating the C-terminal thiocarboxylation of sulfur carriers urm1 and mocs2a. Its N-terminus first activates urm1 and mocs2a as acyl-adenylates (-COAMP), then the persulfide sulfur on the catalytic cysteine is transferred to urm1 and mocs2a to form thiocarboxylation (-COSH) of their C-terminus. The reaction probably involves hydrogen sulfide that is generated from the persulfide intermediate and that acts as a nucleophile towards urm1 and mocs2a. Subsequently, a transient disulfide bond is formed. Does not use thiosulfate as sulfur donor; nfs1 probably acting as a sulfur donor for thiocarboxylation reactions.</text>
</comment>
<evidence type="ECO:0000256" key="15">
    <source>
        <dbReference type="SAM" id="SignalP"/>
    </source>
</evidence>
<evidence type="ECO:0000256" key="1">
    <source>
        <dbReference type="ARBA" id="ARBA00004514"/>
    </source>
</evidence>
<feature type="binding site" evidence="13">
    <location>
        <position position="266"/>
    </location>
    <ligand>
        <name>ATP</name>
        <dbReference type="ChEBI" id="CHEBI:30616"/>
    </ligand>
</feature>
<comment type="pathway">
    <text evidence="13">Cofactor biosynthesis; molybdopterin biosynthesis.</text>
</comment>
<evidence type="ECO:0000256" key="11">
    <source>
        <dbReference type="ARBA" id="ARBA00023268"/>
    </source>
</evidence>
<evidence type="ECO:0000256" key="6">
    <source>
        <dbReference type="ARBA" id="ARBA00022723"/>
    </source>
</evidence>
<dbReference type="EMBL" id="FWEW01000338">
    <property type="protein sequence ID" value="SLM34539.1"/>
    <property type="molecule type" value="Genomic_DNA"/>
</dbReference>
<dbReference type="UniPathway" id="UPA00344"/>
<dbReference type="GO" id="GO:0004792">
    <property type="term" value="F:thiosulfate-cyanide sulfurtransferase activity"/>
    <property type="evidence" value="ECO:0007669"/>
    <property type="project" value="TreeGrafter"/>
</dbReference>
<dbReference type="GO" id="GO:0002143">
    <property type="term" value="P:tRNA wobble position uridine thiolation"/>
    <property type="evidence" value="ECO:0007669"/>
    <property type="project" value="InterPro"/>
</dbReference>
<dbReference type="PANTHER" id="PTHR10953:SF102">
    <property type="entry name" value="ADENYLYLTRANSFERASE AND SULFURTRANSFERASE MOCS3"/>
    <property type="match status" value="1"/>
</dbReference>
<feature type="active site" description="Glycyl thioester intermediate; for adenylyltransferase activity" evidence="13">
    <location>
        <position position="400"/>
    </location>
</feature>
<feature type="binding site" evidence="13">
    <location>
        <position position="290"/>
    </location>
    <ligand>
        <name>ATP</name>
        <dbReference type="ChEBI" id="CHEBI:30616"/>
    </ligand>
</feature>
<dbReference type="EC" id="2.7.7.80" evidence="13"/>
<dbReference type="CDD" id="cd00757">
    <property type="entry name" value="ThiF_MoeB_HesA_family"/>
    <property type="match status" value="1"/>
</dbReference>
<evidence type="ECO:0000313" key="17">
    <source>
        <dbReference type="EMBL" id="SLM34539.1"/>
    </source>
</evidence>
<comment type="function">
    <text evidence="13">Plays a central role in 2-thiolation of mcm(5)S(2)U at tRNA wobble positions of cytosolic tRNA(Lys), tRNA(Glu) and tRNA(Gln). Also essential during biosynthesis of the molybdenum cofactor. Acts by mediating the C-terminal thiocarboxylation of sulfur carriers urm1 and MOCS2A. Its N-terminus first activates urm1 and MOCS2A as acyl-adenylates (-COAMP), then the persulfide sulfur on the catalytic cysteine is transferred to urm1 and MOCS2A to form thiocarboxylation (-COSH) of their C-terminus. The reaction probably involves hydrogen sulfide that is generated from the persulfide intermediate and that acts as nucleophile towards urm1 and MOCS2A. Subsequently, a transient disulfide bond is formed. Does not use thiosulfate as sulfur donor; nfs1 probably acting as a sulfur donor for thiocarboxylation reactions.</text>
</comment>
<dbReference type="Gene3D" id="3.40.250.10">
    <property type="entry name" value="Rhodanese-like domain"/>
    <property type="match status" value="1"/>
</dbReference>
<keyword evidence="5" id="KW-0548">Nucleotidyltransferase</keyword>
<comment type="catalytic activity">
    <reaction evidence="13">
        <text>[molybdopterin-synthase sulfur-carrier protein]-C-terminal Gly-Gly-AMP + S-sulfanyl-L-cysteinyl-[cysteine desulfurase] + AH2 = [molybdopterin-synthase sulfur-carrier protein]-C-terminal-Gly-aminoethanethioate + L-cysteinyl-[cysteine desulfurase] + A + AMP + 2 H(+)</text>
        <dbReference type="Rhea" id="RHEA:48612"/>
        <dbReference type="Rhea" id="RHEA-COMP:12157"/>
        <dbReference type="Rhea" id="RHEA-COMP:12158"/>
        <dbReference type="Rhea" id="RHEA-COMP:12159"/>
        <dbReference type="Rhea" id="RHEA-COMP:19907"/>
        <dbReference type="ChEBI" id="CHEBI:13193"/>
        <dbReference type="ChEBI" id="CHEBI:15378"/>
        <dbReference type="ChEBI" id="CHEBI:17499"/>
        <dbReference type="ChEBI" id="CHEBI:29950"/>
        <dbReference type="ChEBI" id="CHEBI:61963"/>
        <dbReference type="ChEBI" id="CHEBI:90618"/>
        <dbReference type="ChEBI" id="CHEBI:232372"/>
        <dbReference type="ChEBI" id="CHEBI:456215"/>
        <dbReference type="EC" id="2.8.1.11"/>
    </reaction>
</comment>
<dbReference type="SMART" id="SM00450">
    <property type="entry name" value="RHOD"/>
    <property type="match status" value="1"/>
</dbReference>
<evidence type="ECO:0000256" key="7">
    <source>
        <dbReference type="ARBA" id="ARBA00022741"/>
    </source>
</evidence>
<dbReference type="SUPFAM" id="SSF69572">
    <property type="entry name" value="Activating enzymes of the ubiquitin-like proteins"/>
    <property type="match status" value="1"/>
</dbReference>